<reference evidence="2" key="1">
    <citation type="submission" date="2023-05" db="EMBL/GenBank/DDBJ databases">
        <authorList>
            <person name="Stuckert A."/>
        </authorList>
    </citation>
    <scope>NUCLEOTIDE SEQUENCE</scope>
</reference>
<keyword evidence="3" id="KW-1185">Reference proteome</keyword>
<name>A0ABN9F8M0_9NEOB</name>
<comment type="caution">
    <text evidence="2">The sequence shown here is derived from an EMBL/GenBank/DDBJ whole genome shotgun (WGS) entry which is preliminary data.</text>
</comment>
<accession>A0ABN9F8M0</accession>
<sequence length="199" mass="20529">HATGGNLPLGRGLGQQAATYHWAGASGNRRQSTPGQGSRGLNGTLAVESGLSTDPTQLSRDIGFMGTQRVAMAQALRGTTGTYTPGMPSGHAWSVHTVGQLGTRVVGAHSGDSSEHEWSVHTPGTVQNTSGRCTPGTVQNTSGRCTPGTVQNTGGQCTQQAQFRTQVVSAHNRDSSGHGWSVHTVGTVQNTGGRCTQRG</sequence>
<feature type="compositionally biased region" description="Polar residues" evidence="1">
    <location>
        <begin position="28"/>
        <end position="41"/>
    </location>
</feature>
<dbReference type="Proteomes" id="UP001162483">
    <property type="component" value="Unassembled WGS sequence"/>
</dbReference>
<feature type="compositionally biased region" description="Polar residues" evidence="1">
    <location>
        <begin position="50"/>
        <end position="59"/>
    </location>
</feature>
<organism evidence="2 3">
    <name type="scientific">Staurois parvus</name>
    <dbReference type="NCBI Taxonomy" id="386267"/>
    <lineage>
        <taxon>Eukaryota</taxon>
        <taxon>Metazoa</taxon>
        <taxon>Chordata</taxon>
        <taxon>Craniata</taxon>
        <taxon>Vertebrata</taxon>
        <taxon>Euteleostomi</taxon>
        <taxon>Amphibia</taxon>
        <taxon>Batrachia</taxon>
        <taxon>Anura</taxon>
        <taxon>Neobatrachia</taxon>
        <taxon>Ranoidea</taxon>
        <taxon>Ranidae</taxon>
        <taxon>Staurois</taxon>
    </lineage>
</organism>
<dbReference type="EMBL" id="CATNWA010016462">
    <property type="protein sequence ID" value="CAI9592879.1"/>
    <property type="molecule type" value="Genomic_DNA"/>
</dbReference>
<feature type="non-terminal residue" evidence="2">
    <location>
        <position position="1"/>
    </location>
</feature>
<feature type="compositionally biased region" description="Polar residues" evidence="1">
    <location>
        <begin position="122"/>
        <end position="132"/>
    </location>
</feature>
<evidence type="ECO:0000256" key="1">
    <source>
        <dbReference type="SAM" id="MobiDB-lite"/>
    </source>
</evidence>
<evidence type="ECO:0000313" key="2">
    <source>
        <dbReference type="EMBL" id="CAI9592879.1"/>
    </source>
</evidence>
<proteinExistence type="predicted"/>
<evidence type="ECO:0000313" key="3">
    <source>
        <dbReference type="Proteomes" id="UP001162483"/>
    </source>
</evidence>
<feature type="region of interest" description="Disordered" evidence="1">
    <location>
        <begin position="107"/>
        <end position="132"/>
    </location>
</feature>
<protein>
    <submittedName>
        <fullName evidence="2">Uncharacterized protein</fullName>
    </submittedName>
</protein>
<feature type="region of interest" description="Disordered" evidence="1">
    <location>
        <begin position="25"/>
        <end position="59"/>
    </location>
</feature>
<gene>
    <name evidence="2" type="ORF">SPARVUS_LOCUS11436823</name>
</gene>